<dbReference type="AlphaFoldDB" id="A0A834XWA2"/>
<comment type="caution">
    <text evidence="2">The sequence shown here is derived from an EMBL/GenBank/DDBJ whole genome shotgun (WGS) entry which is preliminary data.</text>
</comment>
<feature type="domain" description="EGF-like" evidence="1">
    <location>
        <begin position="94"/>
        <end position="105"/>
    </location>
</feature>
<proteinExistence type="predicted"/>
<dbReference type="Proteomes" id="UP000639338">
    <property type="component" value="Unassembled WGS sequence"/>
</dbReference>
<sequence length="188" mass="21589">MKIDSRKFEPVEIIKLPNTSLRGLAIDTCSRKFYWSSSDKLNPSTSSCNYDEEILYYSGYERIRFIGDHCEISVCWNYCFQGKFIVTEKNKPQCNCSSLLTGPRCLQNIRTGYCLNDVKCSVKNGEPFCNRTDSSGTRCEIKIHDNCQNNCTKITNNINNTSDAINTSCRCPKIKKFYIVLMNFETII</sequence>
<keyword evidence="3" id="KW-1185">Reference proteome</keyword>
<accession>A0A834XWA2</accession>
<dbReference type="EMBL" id="JACMRX010000003">
    <property type="protein sequence ID" value="KAF7993777.1"/>
    <property type="molecule type" value="Genomic_DNA"/>
</dbReference>
<dbReference type="PROSITE" id="PS00022">
    <property type="entry name" value="EGF_1"/>
    <property type="match status" value="1"/>
</dbReference>
<evidence type="ECO:0000259" key="1">
    <source>
        <dbReference type="PROSITE" id="PS00022"/>
    </source>
</evidence>
<gene>
    <name evidence="2" type="ORF">HCN44_010384</name>
</gene>
<organism evidence="2 3">
    <name type="scientific">Aphidius gifuensis</name>
    <name type="common">Parasitoid wasp</name>
    <dbReference type="NCBI Taxonomy" id="684658"/>
    <lineage>
        <taxon>Eukaryota</taxon>
        <taxon>Metazoa</taxon>
        <taxon>Ecdysozoa</taxon>
        <taxon>Arthropoda</taxon>
        <taxon>Hexapoda</taxon>
        <taxon>Insecta</taxon>
        <taxon>Pterygota</taxon>
        <taxon>Neoptera</taxon>
        <taxon>Endopterygota</taxon>
        <taxon>Hymenoptera</taxon>
        <taxon>Apocrita</taxon>
        <taxon>Ichneumonoidea</taxon>
        <taxon>Braconidae</taxon>
        <taxon>Aphidiinae</taxon>
        <taxon>Aphidius</taxon>
    </lineage>
</organism>
<reference evidence="2 3" key="1">
    <citation type="submission" date="2020-08" db="EMBL/GenBank/DDBJ databases">
        <title>Aphidius gifuensis genome sequencing and assembly.</title>
        <authorList>
            <person name="Du Z."/>
        </authorList>
    </citation>
    <scope>NUCLEOTIDE SEQUENCE [LARGE SCALE GENOMIC DNA]</scope>
    <source>
        <strain evidence="2">YNYX2018</strain>
        <tissue evidence="2">Adults</tissue>
    </source>
</reference>
<evidence type="ECO:0000313" key="3">
    <source>
        <dbReference type="Proteomes" id="UP000639338"/>
    </source>
</evidence>
<evidence type="ECO:0000313" key="2">
    <source>
        <dbReference type="EMBL" id="KAF7993777.1"/>
    </source>
</evidence>
<name>A0A834XWA2_APHGI</name>
<dbReference type="OrthoDB" id="382013at2759"/>
<dbReference type="InterPro" id="IPR000742">
    <property type="entry name" value="EGF"/>
</dbReference>
<protein>
    <recommendedName>
        <fullName evidence="1">EGF-like domain-containing protein</fullName>
    </recommendedName>
</protein>